<name>A0ABV4XHV1_9CYAN</name>
<dbReference type="EMBL" id="JBHFNQ010000271">
    <property type="protein sequence ID" value="MFB2882368.1"/>
    <property type="molecule type" value="Genomic_DNA"/>
</dbReference>
<comment type="caution">
    <text evidence="1">The sequence shown here is derived from an EMBL/GenBank/DDBJ whole genome shotgun (WGS) entry which is preliminary data.</text>
</comment>
<sequence>MKVVPKKRSHNPRQKLGEEKSAGVEAILELIFNELRRSTPASEHNCREVAARLATEAIRICQQSQRIQALGDVEVWAVKLARHRLQQCLHYYYLRATMARLDLHSTLSAIVYRYIAPSRTSSAYQRRLTLIEDFLQGFYVEALTAFRREGANCEVAPISPTYTPRTLLELAEFLSFTERYAKRRIPISNRSRQQLIILRAQAFVQQQPPETLIDMEQVADSSGMESTPQNMDEVLLRQVGEMMLVQEQGINQQNQLRQSVINELINYLEEHQQHDCVQYFVLRLHDSNTKEIESIMKLTPRQRDYLQQRFKYHLIRFALLHQWELVHEWLEAEIDKNLGLTPLQWQTFLARLDSEQLTLLDLKRQKLTDAEIAQRFGWTLSHTQKLWSKLLELAWDIRNFLP</sequence>
<evidence type="ECO:0008006" key="3">
    <source>
        <dbReference type="Google" id="ProtNLM"/>
    </source>
</evidence>
<reference evidence="1 2" key="1">
    <citation type="submission" date="2024-09" db="EMBL/GenBank/DDBJ databases">
        <title>Floridaenema gen nov. (Aerosakkonemataceae, Aerosakkonematales ord. nov., Cyanobacteria) from benthic tropical and subtropical fresh waters, with the description of four new species.</title>
        <authorList>
            <person name="Moretto J.A."/>
            <person name="Berthold D.E."/>
            <person name="Lefler F.W."/>
            <person name="Huang I.-S."/>
            <person name="Laughinghouse H. IV."/>
        </authorList>
    </citation>
    <scope>NUCLEOTIDE SEQUENCE [LARGE SCALE GENOMIC DNA]</scope>
    <source>
        <strain evidence="1 2">BLCC-F46</strain>
    </source>
</reference>
<organism evidence="1 2">
    <name type="scientific">Floridaenema aerugineum BLCC-F46</name>
    <dbReference type="NCBI Taxonomy" id="3153654"/>
    <lineage>
        <taxon>Bacteria</taxon>
        <taxon>Bacillati</taxon>
        <taxon>Cyanobacteriota</taxon>
        <taxon>Cyanophyceae</taxon>
        <taxon>Oscillatoriophycideae</taxon>
        <taxon>Aerosakkonematales</taxon>
        <taxon>Aerosakkonemataceae</taxon>
        <taxon>Floridanema</taxon>
        <taxon>Floridanema aerugineum</taxon>
    </lineage>
</organism>
<evidence type="ECO:0000313" key="1">
    <source>
        <dbReference type="EMBL" id="MFB2882368.1"/>
    </source>
</evidence>
<keyword evidence="2" id="KW-1185">Reference proteome</keyword>
<dbReference type="RefSeq" id="WP_413275319.1">
    <property type="nucleotide sequence ID" value="NZ_JBHFNQ010000271.1"/>
</dbReference>
<gene>
    <name evidence="1" type="ORF">ACE1CC_36445</name>
</gene>
<dbReference type="Proteomes" id="UP001576774">
    <property type="component" value="Unassembled WGS sequence"/>
</dbReference>
<protein>
    <recommendedName>
        <fullName evidence="3">ATPase involved in DNA repair</fullName>
    </recommendedName>
</protein>
<accession>A0ABV4XHV1</accession>
<evidence type="ECO:0000313" key="2">
    <source>
        <dbReference type="Proteomes" id="UP001576774"/>
    </source>
</evidence>
<proteinExistence type="predicted"/>